<feature type="domain" description="Tryptophan synthase beta chain-like PALP" evidence="6">
    <location>
        <begin position="281"/>
        <end position="495"/>
    </location>
</feature>
<dbReference type="InterPro" id="IPR036052">
    <property type="entry name" value="TrpB-like_PALP_sf"/>
</dbReference>
<dbReference type="PANTHER" id="PTHR48078:SF14">
    <property type="entry name" value="L-SERINE AMMONIA-LYASE"/>
    <property type="match status" value="1"/>
</dbReference>
<dbReference type="GeneID" id="108279919"/>
<organism evidence="7 8">
    <name type="scientific">Ictalurus punctatus</name>
    <name type="common">Channel catfish</name>
    <name type="synonym">Silurus punctatus</name>
    <dbReference type="NCBI Taxonomy" id="7998"/>
    <lineage>
        <taxon>Eukaryota</taxon>
        <taxon>Metazoa</taxon>
        <taxon>Chordata</taxon>
        <taxon>Craniata</taxon>
        <taxon>Vertebrata</taxon>
        <taxon>Euteleostomi</taxon>
        <taxon>Actinopterygii</taxon>
        <taxon>Neopterygii</taxon>
        <taxon>Teleostei</taxon>
        <taxon>Ostariophysi</taxon>
        <taxon>Siluriformes</taxon>
        <taxon>Ictaluridae</taxon>
        <taxon>Ictalurus</taxon>
    </lineage>
</organism>
<proteinExistence type="predicted"/>
<keyword evidence="2" id="KW-0663">Pyridoxal phosphate</keyword>
<dbReference type="GO" id="GO:0009097">
    <property type="term" value="P:isoleucine biosynthetic process"/>
    <property type="evidence" value="ECO:0007669"/>
    <property type="project" value="TreeGrafter"/>
</dbReference>
<evidence type="ECO:0000256" key="5">
    <source>
        <dbReference type="ARBA" id="ARBA00042605"/>
    </source>
</evidence>
<dbReference type="InterPro" id="IPR050147">
    <property type="entry name" value="Ser/Thr_Dehydratase"/>
</dbReference>
<evidence type="ECO:0000313" key="7">
    <source>
        <dbReference type="Proteomes" id="UP000221080"/>
    </source>
</evidence>
<dbReference type="AlphaFoldDB" id="A0A9F7TSK3"/>
<evidence type="ECO:0000256" key="2">
    <source>
        <dbReference type="ARBA" id="ARBA00022898"/>
    </source>
</evidence>
<keyword evidence="7" id="KW-1185">Reference proteome</keyword>
<protein>
    <recommendedName>
        <fullName evidence="4">L-serine deaminase</fullName>
    </recommendedName>
    <alternativeName>
        <fullName evidence="5">L-threonine dehydratase</fullName>
    </alternativeName>
</protein>
<dbReference type="GO" id="GO:0006567">
    <property type="term" value="P:L-threonine catabolic process"/>
    <property type="evidence" value="ECO:0007669"/>
    <property type="project" value="TreeGrafter"/>
</dbReference>
<name>A0A9F7TSK3_ICTPU</name>
<dbReference type="InterPro" id="IPR001926">
    <property type="entry name" value="TrpB-like_PALP"/>
</dbReference>
<gene>
    <name evidence="8" type="primary">srr</name>
</gene>
<dbReference type="SUPFAM" id="SSF53686">
    <property type="entry name" value="Tryptophan synthase beta subunit-like PLP-dependent enzymes"/>
    <property type="match status" value="1"/>
</dbReference>
<comment type="cofactor">
    <cofactor evidence="1">
        <name>pyridoxal 5'-phosphate</name>
        <dbReference type="ChEBI" id="CHEBI:597326"/>
    </cofactor>
</comment>
<evidence type="ECO:0000313" key="8">
    <source>
        <dbReference type="RefSeq" id="XP_053544081.1"/>
    </source>
</evidence>
<dbReference type="CTD" id="63826"/>
<dbReference type="GO" id="GO:0003941">
    <property type="term" value="F:L-serine ammonia-lyase activity"/>
    <property type="evidence" value="ECO:0007669"/>
    <property type="project" value="TreeGrafter"/>
</dbReference>
<dbReference type="Gene3D" id="3.40.50.1100">
    <property type="match status" value="2"/>
</dbReference>
<dbReference type="PANTHER" id="PTHR48078">
    <property type="entry name" value="THREONINE DEHYDRATASE, MITOCHONDRIAL-RELATED"/>
    <property type="match status" value="1"/>
</dbReference>
<reference evidence="8" key="2">
    <citation type="submission" date="2025-08" db="UniProtKB">
        <authorList>
            <consortium name="RefSeq"/>
        </authorList>
    </citation>
    <scope>IDENTIFICATION</scope>
    <source>
        <tissue evidence="8">Blood</tissue>
    </source>
</reference>
<keyword evidence="3" id="KW-0456">Lyase</keyword>
<evidence type="ECO:0000259" key="6">
    <source>
        <dbReference type="Pfam" id="PF00291"/>
    </source>
</evidence>
<dbReference type="Pfam" id="PF00291">
    <property type="entry name" value="PALP"/>
    <property type="match status" value="1"/>
</dbReference>
<evidence type="ECO:0000256" key="3">
    <source>
        <dbReference type="ARBA" id="ARBA00023239"/>
    </source>
</evidence>
<evidence type="ECO:0000256" key="1">
    <source>
        <dbReference type="ARBA" id="ARBA00001933"/>
    </source>
</evidence>
<reference evidence="7" key="1">
    <citation type="journal article" date="2016" name="Nat. Commun.">
        <title>The channel catfish genome sequence provides insights into the evolution of scale formation in teleosts.</title>
        <authorList>
            <person name="Liu Z."/>
            <person name="Liu S."/>
            <person name="Yao J."/>
            <person name="Bao L."/>
            <person name="Zhang J."/>
            <person name="Li Y."/>
            <person name="Jiang C."/>
            <person name="Sun L."/>
            <person name="Wang R."/>
            <person name="Zhang Y."/>
            <person name="Zhou T."/>
            <person name="Zeng Q."/>
            <person name="Fu Q."/>
            <person name="Gao S."/>
            <person name="Li N."/>
            <person name="Koren S."/>
            <person name="Jiang Y."/>
            <person name="Zimin A."/>
            <person name="Xu P."/>
            <person name="Phillippy A.M."/>
            <person name="Geng X."/>
            <person name="Song L."/>
            <person name="Sun F."/>
            <person name="Li C."/>
            <person name="Wang X."/>
            <person name="Chen A."/>
            <person name="Jin Y."/>
            <person name="Yuan Z."/>
            <person name="Yang Y."/>
            <person name="Tan S."/>
            <person name="Peatman E."/>
            <person name="Lu J."/>
            <person name="Qin Z."/>
            <person name="Dunham R."/>
            <person name="Li Z."/>
            <person name="Sonstegard T."/>
            <person name="Feng J."/>
            <person name="Danzmann R.G."/>
            <person name="Schroeder S."/>
            <person name="Scheffler B."/>
            <person name="Duke M.V."/>
            <person name="Ballard L."/>
            <person name="Kucuktas H."/>
            <person name="Kaltenboeck L."/>
            <person name="Liu H."/>
            <person name="Armbruster J."/>
            <person name="Xie Y."/>
            <person name="Kirby M.L."/>
            <person name="Tian Y."/>
            <person name="Flanagan M.E."/>
            <person name="Mu W."/>
            <person name="Waldbieser G.C."/>
        </authorList>
    </citation>
    <scope>NUCLEOTIDE SEQUENCE [LARGE SCALE GENOMIC DNA]</scope>
    <source>
        <strain evidence="7">SDA103</strain>
    </source>
</reference>
<evidence type="ECO:0000256" key="4">
    <source>
        <dbReference type="ARBA" id="ARBA00041766"/>
    </source>
</evidence>
<dbReference type="GO" id="GO:0006565">
    <property type="term" value="P:L-serine catabolic process"/>
    <property type="evidence" value="ECO:0007669"/>
    <property type="project" value="TreeGrafter"/>
</dbReference>
<accession>A0A9F7TSK3</accession>
<dbReference type="Proteomes" id="UP000221080">
    <property type="component" value="Chromosome 19"/>
</dbReference>
<dbReference type="RefSeq" id="XP_053544081.1">
    <property type="nucleotide sequence ID" value="XM_053688106.1"/>
</dbReference>
<sequence>MPQSNELHVTICPKAKRPKPICIGPDKYKCQFCNRKGEYAALVAHIQTHEKTAIEFQEKKIYKCNLGCSKSSHYHCCSCKKTIISRNYFTEHIHKCGLSINMQVSSLCSSSMVPSTTTASCNTSAPLINTSVPIRSDNNGSDPQCSEDSVTGSLNVLDIKVKSASPPSLPGSLTAPVTPSYSQDILMSVNPTHNICAGSLKVLTSRPKRITCCFCNLILNKKNIKVHIQRRHMSANPDLLQTNGLSHTHAASGNMEDLIAEGITLKMLNDARETVMGSPLGVIKTPMILWSQTTLPLHVPCNAYLKLENMQKTGSFKIRGVANQFARRSSGGHFVTISAGNYGKSFAYASKHYRTKGKVVMPETSSISRALLIQSFGIEVERVPTPCLMDVVNRCVQEEKMTFLHSYNDLDLITGHASVGFEILEALPYPDVVVVCCGGGGLLAGVAAAIKLSGCEDTRIYGVEPEGACTMYKSFIEKKPVGMDSKSIASGLAPPFAGIIYFAGNIN</sequence>
<dbReference type="GO" id="GO:0004794">
    <property type="term" value="F:threonine deaminase activity"/>
    <property type="evidence" value="ECO:0007669"/>
    <property type="project" value="TreeGrafter"/>
</dbReference>